<evidence type="ECO:0000256" key="1">
    <source>
        <dbReference type="ARBA" id="ARBA00022722"/>
    </source>
</evidence>
<dbReference type="InterPro" id="IPR002562">
    <property type="entry name" value="3'-5'_exonuclease_dom"/>
</dbReference>
<evidence type="ECO:0000313" key="5">
    <source>
        <dbReference type="EMBL" id="KAJ5617085.1"/>
    </source>
</evidence>
<feature type="compositionally biased region" description="Polar residues" evidence="3">
    <location>
        <begin position="965"/>
        <end position="975"/>
    </location>
</feature>
<keyword evidence="6" id="KW-1185">Reference proteome</keyword>
<dbReference type="GO" id="GO:0008408">
    <property type="term" value="F:3'-5' exonuclease activity"/>
    <property type="evidence" value="ECO:0007669"/>
    <property type="project" value="InterPro"/>
</dbReference>
<protein>
    <recommendedName>
        <fullName evidence="4">3'-5' exonuclease domain-containing protein</fullName>
    </recommendedName>
</protein>
<gene>
    <name evidence="5" type="ORF">N7537_002199</name>
</gene>
<dbReference type="EMBL" id="JAQJAE010000001">
    <property type="protein sequence ID" value="KAJ5617085.1"/>
    <property type="molecule type" value="Genomic_DNA"/>
</dbReference>
<feature type="compositionally biased region" description="Polar residues" evidence="3">
    <location>
        <begin position="990"/>
        <end position="1007"/>
    </location>
</feature>
<feature type="compositionally biased region" description="Polar residues" evidence="3">
    <location>
        <begin position="943"/>
        <end position="952"/>
    </location>
</feature>
<feature type="region of interest" description="Disordered" evidence="3">
    <location>
        <begin position="871"/>
        <end position="1008"/>
    </location>
</feature>
<name>A0AAD6H8K8_9EURO</name>
<dbReference type="InterPro" id="IPR051132">
    <property type="entry name" value="3-5_Exonuclease_domain"/>
</dbReference>
<dbReference type="GO" id="GO:0003676">
    <property type="term" value="F:nucleic acid binding"/>
    <property type="evidence" value="ECO:0007669"/>
    <property type="project" value="InterPro"/>
</dbReference>
<evidence type="ECO:0000256" key="3">
    <source>
        <dbReference type="SAM" id="MobiDB-lite"/>
    </source>
</evidence>
<dbReference type="InterPro" id="IPR012337">
    <property type="entry name" value="RNaseH-like_sf"/>
</dbReference>
<dbReference type="GO" id="GO:0005634">
    <property type="term" value="C:nucleus"/>
    <property type="evidence" value="ECO:0007669"/>
    <property type="project" value="TreeGrafter"/>
</dbReference>
<evidence type="ECO:0000256" key="2">
    <source>
        <dbReference type="ARBA" id="ARBA00022801"/>
    </source>
</evidence>
<dbReference type="InterPro" id="IPR036397">
    <property type="entry name" value="RNaseH_sf"/>
</dbReference>
<dbReference type="PANTHER" id="PTHR13620:SF104">
    <property type="entry name" value="EXONUCLEASE 3'-5' DOMAIN-CONTAINING PROTEIN 2"/>
    <property type="match status" value="1"/>
</dbReference>
<dbReference type="GO" id="GO:0005737">
    <property type="term" value="C:cytoplasm"/>
    <property type="evidence" value="ECO:0007669"/>
    <property type="project" value="TreeGrafter"/>
</dbReference>
<dbReference type="Pfam" id="PF01612">
    <property type="entry name" value="DNA_pol_A_exo1"/>
    <property type="match status" value="1"/>
</dbReference>
<feature type="compositionally biased region" description="Polar residues" evidence="3">
    <location>
        <begin position="699"/>
        <end position="708"/>
    </location>
</feature>
<dbReference type="FunFam" id="3.30.420.10:FF:000100">
    <property type="entry name" value="3'-5' exonuclease/helicase (Wrn), putative"/>
    <property type="match status" value="1"/>
</dbReference>
<feature type="region of interest" description="Disordered" evidence="3">
    <location>
        <begin position="797"/>
        <end position="816"/>
    </location>
</feature>
<dbReference type="RefSeq" id="XP_056758252.1">
    <property type="nucleotide sequence ID" value="XM_056893257.1"/>
</dbReference>
<dbReference type="PANTHER" id="PTHR13620">
    <property type="entry name" value="3-5 EXONUCLEASE"/>
    <property type="match status" value="1"/>
</dbReference>
<comment type="caution">
    <text evidence="5">The sequence shown here is derived from an EMBL/GenBank/DDBJ whole genome shotgun (WGS) entry which is preliminary data.</text>
</comment>
<proteinExistence type="predicted"/>
<evidence type="ECO:0000313" key="6">
    <source>
        <dbReference type="Proteomes" id="UP001213799"/>
    </source>
</evidence>
<dbReference type="SUPFAM" id="SSF53098">
    <property type="entry name" value="Ribonuclease H-like"/>
    <property type="match status" value="1"/>
</dbReference>
<accession>A0AAD6H8K8</accession>
<reference evidence="5" key="1">
    <citation type="journal article" date="2023" name="IMA Fungus">
        <title>Comparative genomic study of the Penicillium genus elucidates a diverse pangenome and 15 lateral gene transfer events.</title>
        <authorList>
            <person name="Petersen C."/>
            <person name="Sorensen T."/>
            <person name="Nielsen M.R."/>
            <person name="Sondergaard T.E."/>
            <person name="Sorensen J.L."/>
            <person name="Fitzpatrick D.A."/>
            <person name="Frisvad J.C."/>
            <person name="Nielsen K.L."/>
        </authorList>
    </citation>
    <scope>NUCLEOTIDE SEQUENCE</scope>
    <source>
        <strain evidence="5">IBT 12815</strain>
    </source>
</reference>
<sequence>MRPNLLASRRAPSSIAKHSGHLDIFKSYKTLRWGLFEQQRSPDTCPRSVPTLRHTSLPNTSSSYVPIVISQPKRYFSDTARKEGIWDDDDEVPEPKPVQRIPGRPAFVRPTRHRDLGSLVRSRVDGKNRVAQRLRIEKEFNSLPPYQELVESFIQLKYKQVDDLLDESLKANLAYQSEYGALSSIFQNRINDVVSRITKQVLHAEKTTQECVTELESLSSFISAHIVTVVSDNTEKVLQAENTGRMIDHDFCCIVFGRTPKWEKKLEISAQKIHGWKKSLRTAQKALLPALVDISELSICRLRDTLDNDYLRPRNTARSRIDRVLHESKVIQKNYNELKLKRLNTRIFPIRDLCWELQKSSTLHPTDKWVFGQYKEILERSERELSICAHYHRAFWLRRQEALHPLRRSELWNLKDVMAEASSARSHKATDKQVLLALALGAPKNSPASQYLHNNPLMISNKIYLEYKRLWMPKPARSPELHIYWRQLDVIAPLLMIDVLTWGLQNEVWYLHHSLKGDLGTLWTWVTKETMEHAVPKIADWCIEFQKHRSDLRQLISEYRRLNWLRLQSETLLHSMGQRVYLAGKFEVLNPMSQDVRGFKKWTTRMGQLTSDAYIPVMAIRQTRTDWQSIHNKINSETGRASSFIPHILELGSSTNKTWRKKGREESESPKAKAAFIKLSQSRLSRYMKGKLPAHSEFSPASQGNQEPGQAMIPTKGSSGRTRQILKRKAGPQHAAELATSQGSQEDSRLGHNLDPNPSTIKAEDHTTVGTLVSNPPPVDVPAGQDNRQDSQFIYKPSLKSRERKSSLEEPEPNPFLVKAPARKTNQVPSRLIYKPSFKFRERRYRSLDAPEFNPFLVNAPASQTNLEVLPKPPPILSKSKEVSLSSETQLDGLRPPIPREANGSPSTRTHNGLRPATMLPRKPFPKPDPNGGRKYSTDAIFHQTQFRQSGGVSDDSPSERSIETDMTSVPNTVTGHEPESIEEDDSTDEQLPSSTPQFWSHSSQHSPDGRKLIVHYCRTLQSTEEAVQHFLGSKVIGFDMEWKAQASGWDSIQSNVSVIQIANEERIAIFQVALFKPARSLDDLVSPSLKRLIESPDVMKVGVSIKADCTRLRKYLGIDAKATFELSHLYKLIKYGKDNPKLVNKRGVNLSEQINEHFGLPLEKSDDVRCGDWTRALSYRQVQYAATDPYACVRLFYTMDAKRQAMNPMPPRPAFAELNQPIVLPLGQAVNSEEDPVV</sequence>
<dbReference type="Gene3D" id="3.30.420.10">
    <property type="entry name" value="Ribonuclease H-like superfamily/Ribonuclease H"/>
    <property type="match status" value="1"/>
</dbReference>
<organism evidence="5 6">
    <name type="scientific">Penicillium hordei</name>
    <dbReference type="NCBI Taxonomy" id="40994"/>
    <lineage>
        <taxon>Eukaryota</taxon>
        <taxon>Fungi</taxon>
        <taxon>Dikarya</taxon>
        <taxon>Ascomycota</taxon>
        <taxon>Pezizomycotina</taxon>
        <taxon>Eurotiomycetes</taxon>
        <taxon>Eurotiomycetidae</taxon>
        <taxon>Eurotiales</taxon>
        <taxon>Aspergillaceae</taxon>
        <taxon>Penicillium</taxon>
    </lineage>
</organism>
<dbReference type="Proteomes" id="UP001213799">
    <property type="component" value="Unassembled WGS sequence"/>
</dbReference>
<dbReference type="AlphaFoldDB" id="A0AAD6H8K8"/>
<dbReference type="CDD" id="cd06141">
    <property type="entry name" value="WRN_exo"/>
    <property type="match status" value="1"/>
</dbReference>
<dbReference type="GeneID" id="81583499"/>
<keyword evidence="1" id="KW-0540">Nuclease</keyword>
<feature type="domain" description="3'-5' exonuclease" evidence="4">
    <location>
        <begin position="1015"/>
        <end position="1205"/>
    </location>
</feature>
<dbReference type="SMART" id="SM00474">
    <property type="entry name" value="35EXOc"/>
    <property type="match status" value="1"/>
</dbReference>
<reference evidence="5" key="2">
    <citation type="submission" date="2023-01" db="EMBL/GenBank/DDBJ databases">
        <authorList>
            <person name="Petersen C."/>
        </authorList>
    </citation>
    <scope>NUCLEOTIDE SEQUENCE</scope>
    <source>
        <strain evidence="5">IBT 12815</strain>
    </source>
</reference>
<dbReference type="GO" id="GO:0006139">
    <property type="term" value="P:nucleobase-containing compound metabolic process"/>
    <property type="evidence" value="ECO:0007669"/>
    <property type="project" value="InterPro"/>
</dbReference>
<evidence type="ECO:0000259" key="4">
    <source>
        <dbReference type="SMART" id="SM00474"/>
    </source>
</evidence>
<keyword evidence="2" id="KW-0378">Hydrolase</keyword>
<feature type="region of interest" description="Disordered" evidence="3">
    <location>
        <begin position="694"/>
        <end position="792"/>
    </location>
</feature>